<dbReference type="Proteomes" id="UP001150001">
    <property type="component" value="Unassembled WGS sequence"/>
</dbReference>
<dbReference type="Proteomes" id="UP000094761">
    <property type="component" value="Unassembled WGS sequence"/>
</dbReference>
<keyword evidence="5" id="KW-1185">Reference proteome</keyword>
<name>A0A178J6J7_9VIBR</name>
<proteinExistence type="predicted"/>
<feature type="domain" description="DUF1330" evidence="1">
    <location>
        <begin position="2"/>
        <end position="93"/>
    </location>
</feature>
<dbReference type="Pfam" id="PF07045">
    <property type="entry name" value="DUF1330"/>
    <property type="match status" value="1"/>
</dbReference>
<evidence type="ECO:0000313" key="2">
    <source>
        <dbReference type="EMBL" id="MDC5739625.1"/>
    </source>
</evidence>
<dbReference type="SUPFAM" id="SSF54909">
    <property type="entry name" value="Dimeric alpha+beta barrel"/>
    <property type="match status" value="1"/>
</dbReference>
<evidence type="ECO:0000313" key="4">
    <source>
        <dbReference type="Proteomes" id="UP000094761"/>
    </source>
</evidence>
<reference evidence="3 4" key="1">
    <citation type="submission" date="2016-03" db="EMBL/GenBank/DDBJ databases">
        <title>Draft genome sequence of the Vibrio tubiashii subs. europaeus.</title>
        <authorList>
            <person name="Spinard E."/>
            <person name="Dubert J."/>
            <person name="Nelson D.R."/>
            <person name="Barja J.L."/>
        </authorList>
    </citation>
    <scope>NUCLEOTIDE SEQUENCE [LARGE SCALE GENOMIC DNA]</scope>
    <source>
        <strain evidence="4">PP-638</strain>
        <strain evidence="3">PP2-638</strain>
    </source>
</reference>
<dbReference type="PANTHER" id="PTHR41521:SF4">
    <property type="entry name" value="BLR0684 PROTEIN"/>
    <property type="match status" value="1"/>
</dbReference>
<gene>
    <name evidence="3" type="ORF">AZ468_18465</name>
    <name evidence="2" type="ORF">OPW20_06075</name>
</gene>
<evidence type="ECO:0000259" key="1">
    <source>
        <dbReference type="Pfam" id="PF07045"/>
    </source>
</evidence>
<evidence type="ECO:0000313" key="3">
    <source>
        <dbReference type="EMBL" id="OAM97531.1"/>
    </source>
</evidence>
<comment type="caution">
    <text evidence="3">The sequence shown here is derived from an EMBL/GenBank/DDBJ whole genome shotgun (WGS) entry which is preliminary data.</text>
</comment>
<dbReference type="Gene3D" id="3.30.70.100">
    <property type="match status" value="1"/>
</dbReference>
<dbReference type="PANTHER" id="PTHR41521">
    <property type="match status" value="1"/>
</dbReference>
<dbReference type="GeneID" id="78077706"/>
<organism evidence="3 4">
    <name type="scientific">Vibrio europaeus</name>
    <dbReference type="NCBI Taxonomy" id="300876"/>
    <lineage>
        <taxon>Bacteria</taxon>
        <taxon>Pseudomonadati</taxon>
        <taxon>Pseudomonadota</taxon>
        <taxon>Gammaproteobacteria</taxon>
        <taxon>Vibrionales</taxon>
        <taxon>Vibrionaceae</taxon>
        <taxon>Vibrio</taxon>
        <taxon>Vibrio oreintalis group</taxon>
    </lineage>
</organism>
<sequence>MPAYMLTFVRVHDHESHQKDYLPNAHAILQKHGGKALAVTEEIDVREGVMPQGRVILVEFPSKQAAEAFYNDPDYQPLKKLRSALLDADMAIFDSGF</sequence>
<dbReference type="EMBL" id="LUAX01000007">
    <property type="protein sequence ID" value="OAM97531.1"/>
    <property type="molecule type" value="Genomic_DNA"/>
</dbReference>
<dbReference type="OrthoDB" id="9806380at2"/>
<dbReference type="EMBL" id="JAPFIT010000010">
    <property type="protein sequence ID" value="MDC5739625.1"/>
    <property type="molecule type" value="Genomic_DNA"/>
</dbReference>
<dbReference type="InterPro" id="IPR011008">
    <property type="entry name" value="Dimeric_a/b-barrel"/>
</dbReference>
<dbReference type="InterPro" id="IPR010753">
    <property type="entry name" value="DUF1330"/>
</dbReference>
<accession>A0A178J6J7</accession>
<dbReference type="RefSeq" id="WP_069668725.1">
    <property type="nucleotide sequence ID" value="NZ_JAPFIM010000018.1"/>
</dbReference>
<dbReference type="AlphaFoldDB" id="A0A178J6J7"/>
<protein>
    <submittedName>
        <fullName evidence="2">DUF1330 domain-containing protein</fullName>
    </submittedName>
</protein>
<reference evidence="2" key="2">
    <citation type="submission" date="2022-11" db="EMBL/GenBank/DDBJ databases">
        <title>Role of the vibriolysin VemA secreted by the emergent pathogen Vibrio europaeus in the colonization of Manila clam mucus.</title>
        <authorList>
            <person name="Martinez C."/>
            <person name="Rodriguez S."/>
            <person name="Vences A."/>
            <person name="Barja J.L."/>
            <person name="Toranzo A.E."/>
            <person name="Dubert J."/>
        </authorList>
    </citation>
    <scope>NUCLEOTIDE SEQUENCE</scope>
    <source>
        <strain evidence="2">3454</strain>
    </source>
</reference>
<evidence type="ECO:0000313" key="5">
    <source>
        <dbReference type="Proteomes" id="UP001150001"/>
    </source>
</evidence>